<dbReference type="InterPro" id="IPR001375">
    <property type="entry name" value="Peptidase_S9_cat"/>
</dbReference>
<keyword evidence="1" id="KW-0732">Signal</keyword>
<feature type="domain" description="Dipeptidylpeptidase IV N-terminal" evidence="3">
    <location>
        <begin position="127"/>
        <end position="464"/>
    </location>
</feature>
<dbReference type="Gene3D" id="2.140.10.30">
    <property type="entry name" value="Dipeptidylpeptidase IV, N-terminal domain"/>
    <property type="match status" value="1"/>
</dbReference>
<dbReference type="InterPro" id="IPR002469">
    <property type="entry name" value="Peptidase_S9B_N"/>
</dbReference>
<dbReference type="PANTHER" id="PTHR11731">
    <property type="entry name" value="PROTEASE FAMILY S9B,C DIPEPTIDYL-PEPTIDASE IV-RELATED"/>
    <property type="match status" value="1"/>
</dbReference>
<feature type="chain" id="PRO_5020593361" evidence="1">
    <location>
        <begin position="21"/>
        <end position="758"/>
    </location>
</feature>
<dbReference type="SUPFAM" id="SSF53474">
    <property type="entry name" value="alpha/beta-Hydrolases"/>
    <property type="match status" value="1"/>
</dbReference>
<keyword evidence="5" id="KW-1185">Reference proteome</keyword>
<dbReference type="InterPro" id="IPR029058">
    <property type="entry name" value="AB_hydrolase_fold"/>
</dbReference>
<reference evidence="4 5" key="1">
    <citation type="submission" date="2019-02" db="EMBL/GenBank/DDBJ databases">
        <title>Pedobacter sp. nov., a novel speices isolated from soil of pinguins habitat in Antarcitica.</title>
        <authorList>
            <person name="He R.-H."/>
        </authorList>
    </citation>
    <scope>NUCLEOTIDE SEQUENCE [LARGE SCALE GENOMIC DNA]</scope>
    <source>
        <strain evidence="4 5">E01020</strain>
    </source>
</reference>
<dbReference type="AlphaFoldDB" id="A0A4R5MH49"/>
<gene>
    <name evidence="4" type="ORF">EZJ43_16650</name>
</gene>
<feature type="domain" description="Peptidase S9 prolyl oligopeptidase catalytic" evidence="2">
    <location>
        <begin position="551"/>
        <end position="743"/>
    </location>
</feature>
<proteinExistence type="predicted"/>
<dbReference type="Gene3D" id="3.40.50.1820">
    <property type="entry name" value="alpha/beta hydrolase"/>
    <property type="match status" value="1"/>
</dbReference>
<sequence length="758" mass="86479">MFKKIIPVVFLAFIFCNSNAQKSSYQPTRAEMDASVLRVERLNNLLSEVTTNNQIRPNWHKDGKSFWYLRNLPNKNWEYIYVDAVNGTRKTAFNVDKLAKALEQTTGKKSEINTLKSARLYFVDQNILKLKFDEKYYLVNLSNYNVTNTSDSTIFRYNARKGLQYNDSRWRNAQNGTQSPDGKSEIKITGGNIFVVDLSTKTETALTNDGTLAKPYGNFEWSPDGKNIIAYKVDPKETAKVYYVLSSVPGTTRGQLKSREYDQSGDELTTYEPYILNLANKTALKVNSEKIDFFEPRALHWRNNSNRYFTYEKVDRGHQRFRVIEVDVENGKTRNVIDEQTKTFIYESRIYTHYLQKTNEIIYASEQDGWRHLYLVDAISGKQKLITKGNWVVRDIDSVDVVKRQIWFTASGINKDEDPYFKHNYRINFDGKSLISLTPEVGNHELSFSPDRKYFIDTYSQVNAAPVIKLKLTANGKTIQELEQGDLSEFAKTGVKLPEVFVAKGRDGVTDIWGVVCVPSNMDPNIKYPIIENIYAGPHDSFVPKSFLPRSEMQQIAELGFIVVQIDGMGTANRSKAFHDVCWKNIADAGFPDRILWMKAMALKFPNADINKVGIYGTSAGGQNSTGALLFHPEFYKVAVSSCGCHDNRIDKRWWNEQWMGYPVGKEYEQQSNITNASKLQGNLFLIVGEADENVPPESTYRLADALIKANKDFDILSIPGMGHSDGGVYGLRRKRDFFVKHLLNLDPPNTNKKVAIE</sequence>
<dbReference type="Pfam" id="PF00326">
    <property type="entry name" value="Peptidase_S9"/>
    <property type="match status" value="1"/>
</dbReference>
<dbReference type="InterPro" id="IPR050278">
    <property type="entry name" value="Serine_Prot_S9B/DPPIV"/>
</dbReference>
<dbReference type="RefSeq" id="WP_133263854.1">
    <property type="nucleotide sequence ID" value="NZ_SJCY01000019.1"/>
</dbReference>
<organism evidence="4 5">
    <name type="scientific">Pedobacter changchengzhani</name>
    <dbReference type="NCBI Taxonomy" id="2529274"/>
    <lineage>
        <taxon>Bacteria</taxon>
        <taxon>Pseudomonadati</taxon>
        <taxon>Bacteroidota</taxon>
        <taxon>Sphingobacteriia</taxon>
        <taxon>Sphingobacteriales</taxon>
        <taxon>Sphingobacteriaceae</taxon>
        <taxon>Pedobacter</taxon>
    </lineage>
</organism>
<evidence type="ECO:0000256" key="1">
    <source>
        <dbReference type="SAM" id="SignalP"/>
    </source>
</evidence>
<evidence type="ECO:0000259" key="3">
    <source>
        <dbReference type="Pfam" id="PF00930"/>
    </source>
</evidence>
<evidence type="ECO:0000259" key="2">
    <source>
        <dbReference type="Pfam" id="PF00326"/>
    </source>
</evidence>
<accession>A0A4R5MH49</accession>
<dbReference type="GO" id="GO:0008236">
    <property type="term" value="F:serine-type peptidase activity"/>
    <property type="evidence" value="ECO:0007669"/>
    <property type="project" value="InterPro"/>
</dbReference>
<dbReference type="Pfam" id="PF00930">
    <property type="entry name" value="DPPIV_N"/>
    <property type="match status" value="1"/>
</dbReference>
<dbReference type="EMBL" id="SJCY01000019">
    <property type="protein sequence ID" value="TDG34834.1"/>
    <property type="molecule type" value="Genomic_DNA"/>
</dbReference>
<dbReference type="Proteomes" id="UP000295668">
    <property type="component" value="Unassembled WGS sequence"/>
</dbReference>
<dbReference type="OrthoDB" id="9777457at2"/>
<dbReference type="SUPFAM" id="SSF82171">
    <property type="entry name" value="DPP6 N-terminal domain-like"/>
    <property type="match status" value="1"/>
</dbReference>
<protein>
    <submittedName>
        <fullName evidence="4">S9 family peptidase</fullName>
    </submittedName>
</protein>
<name>A0A4R5MH49_9SPHI</name>
<evidence type="ECO:0000313" key="4">
    <source>
        <dbReference type="EMBL" id="TDG34834.1"/>
    </source>
</evidence>
<evidence type="ECO:0000313" key="5">
    <source>
        <dbReference type="Proteomes" id="UP000295668"/>
    </source>
</evidence>
<feature type="signal peptide" evidence="1">
    <location>
        <begin position="1"/>
        <end position="20"/>
    </location>
</feature>
<dbReference type="GO" id="GO:0006508">
    <property type="term" value="P:proteolysis"/>
    <property type="evidence" value="ECO:0007669"/>
    <property type="project" value="InterPro"/>
</dbReference>
<dbReference type="PANTHER" id="PTHR11731:SF118">
    <property type="entry name" value="BLR1971 PROTEIN"/>
    <property type="match status" value="1"/>
</dbReference>
<comment type="caution">
    <text evidence="4">The sequence shown here is derived from an EMBL/GenBank/DDBJ whole genome shotgun (WGS) entry which is preliminary data.</text>
</comment>